<accession>A0A0E9SMY1</accession>
<proteinExistence type="predicted"/>
<evidence type="ECO:0000313" key="1">
    <source>
        <dbReference type="EMBL" id="JAH41853.1"/>
    </source>
</evidence>
<dbReference type="EMBL" id="GBXM01066724">
    <property type="protein sequence ID" value="JAH41853.1"/>
    <property type="molecule type" value="Transcribed_RNA"/>
</dbReference>
<name>A0A0E9SMY1_ANGAN</name>
<protein>
    <submittedName>
        <fullName evidence="1">Uncharacterized protein</fullName>
    </submittedName>
</protein>
<reference evidence="1" key="2">
    <citation type="journal article" date="2015" name="Fish Shellfish Immunol.">
        <title>Early steps in the European eel (Anguilla anguilla)-Vibrio vulnificus interaction in the gills: Role of the RtxA13 toxin.</title>
        <authorList>
            <person name="Callol A."/>
            <person name="Pajuelo D."/>
            <person name="Ebbesson L."/>
            <person name="Teles M."/>
            <person name="MacKenzie S."/>
            <person name="Amaro C."/>
        </authorList>
    </citation>
    <scope>NUCLEOTIDE SEQUENCE</scope>
</reference>
<dbReference type="AlphaFoldDB" id="A0A0E9SMY1"/>
<reference evidence="1" key="1">
    <citation type="submission" date="2014-11" db="EMBL/GenBank/DDBJ databases">
        <authorList>
            <person name="Amaro Gonzalez C."/>
        </authorList>
    </citation>
    <scope>NUCLEOTIDE SEQUENCE</scope>
</reference>
<sequence length="27" mass="2915">MGICLHQHCKSPLSSSSTLDKQALVCQ</sequence>
<organism evidence="1">
    <name type="scientific">Anguilla anguilla</name>
    <name type="common">European freshwater eel</name>
    <name type="synonym">Muraena anguilla</name>
    <dbReference type="NCBI Taxonomy" id="7936"/>
    <lineage>
        <taxon>Eukaryota</taxon>
        <taxon>Metazoa</taxon>
        <taxon>Chordata</taxon>
        <taxon>Craniata</taxon>
        <taxon>Vertebrata</taxon>
        <taxon>Euteleostomi</taxon>
        <taxon>Actinopterygii</taxon>
        <taxon>Neopterygii</taxon>
        <taxon>Teleostei</taxon>
        <taxon>Anguilliformes</taxon>
        <taxon>Anguillidae</taxon>
        <taxon>Anguilla</taxon>
    </lineage>
</organism>